<protein>
    <submittedName>
        <fullName evidence="1">SFRICE_017469</fullName>
    </submittedName>
</protein>
<dbReference type="SUPFAM" id="SSF81383">
    <property type="entry name" value="F-box domain"/>
    <property type="match status" value="1"/>
</dbReference>
<reference evidence="1" key="1">
    <citation type="submission" date="2016-07" db="EMBL/GenBank/DDBJ databases">
        <authorList>
            <person name="Bretaudeau A."/>
        </authorList>
    </citation>
    <scope>NUCLEOTIDE SEQUENCE</scope>
    <source>
        <strain evidence="1">Rice</strain>
        <tissue evidence="1">Whole body</tissue>
    </source>
</reference>
<dbReference type="AlphaFoldDB" id="A0A2H1VJE4"/>
<organism evidence="1">
    <name type="scientific">Spodoptera frugiperda</name>
    <name type="common">Fall armyworm</name>
    <dbReference type="NCBI Taxonomy" id="7108"/>
    <lineage>
        <taxon>Eukaryota</taxon>
        <taxon>Metazoa</taxon>
        <taxon>Ecdysozoa</taxon>
        <taxon>Arthropoda</taxon>
        <taxon>Hexapoda</taxon>
        <taxon>Insecta</taxon>
        <taxon>Pterygota</taxon>
        <taxon>Neoptera</taxon>
        <taxon>Endopterygota</taxon>
        <taxon>Lepidoptera</taxon>
        <taxon>Glossata</taxon>
        <taxon>Ditrysia</taxon>
        <taxon>Noctuoidea</taxon>
        <taxon>Noctuidae</taxon>
        <taxon>Amphipyrinae</taxon>
        <taxon>Spodoptera</taxon>
    </lineage>
</organism>
<accession>A0A2H1VJE4</accession>
<proteinExistence type="predicted"/>
<gene>
    <name evidence="1" type="ORF">SFRICE_017469</name>
</gene>
<evidence type="ECO:0000313" key="1">
    <source>
        <dbReference type="EMBL" id="SOQ40950.1"/>
    </source>
</evidence>
<sequence length="179" mass="20649">MIPRPETTICRSQKVLLRAEIEPATRCTAASAVIKIFMNTQDELIVVTTSTIRLSYQGRLVLRIFSKNRQHWPQLGIGPGYLDPTSLQTAARTSKTWLRIISSNKKLRNRLNHFELAIKLGSESLANYYRKNKRKPHKGKRRNYIPACKTMVTSKQTTILKSKRRGDDLTVYTKRFKLC</sequence>
<name>A0A2H1VJE4_SPOFR</name>
<dbReference type="EMBL" id="ODYU01002893">
    <property type="protein sequence ID" value="SOQ40950.1"/>
    <property type="molecule type" value="Genomic_DNA"/>
</dbReference>
<dbReference type="InterPro" id="IPR036047">
    <property type="entry name" value="F-box-like_dom_sf"/>
</dbReference>